<dbReference type="Proteomes" id="UP000004322">
    <property type="component" value="Unassembled WGS sequence"/>
</dbReference>
<dbReference type="Gene3D" id="3.40.930.10">
    <property type="entry name" value="Mannitol-specific EII, Chain A"/>
    <property type="match status" value="1"/>
</dbReference>
<keyword evidence="10" id="KW-1185">Reference proteome</keyword>
<evidence type="ECO:0000256" key="1">
    <source>
        <dbReference type="ARBA" id="ARBA00022679"/>
    </source>
</evidence>
<dbReference type="GO" id="GO:0008982">
    <property type="term" value="F:protein-N(PI)-phosphohistidine-sugar phosphotransferase activity"/>
    <property type="evidence" value="ECO:0007669"/>
    <property type="project" value="InterPro"/>
</dbReference>
<dbReference type="InterPro" id="IPR050661">
    <property type="entry name" value="BglG_antiterminators"/>
</dbReference>
<keyword evidence="3" id="KW-0805">Transcription regulation</keyword>
<name>G5JSW9_STRCG</name>
<dbReference type="SUPFAM" id="SSF55804">
    <property type="entry name" value="Phoshotransferase/anion transport protein"/>
    <property type="match status" value="1"/>
</dbReference>
<evidence type="ECO:0000256" key="2">
    <source>
        <dbReference type="ARBA" id="ARBA00022737"/>
    </source>
</evidence>
<evidence type="ECO:0000313" key="9">
    <source>
        <dbReference type="EMBL" id="EHI73752.1"/>
    </source>
</evidence>
<dbReference type="GO" id="GO:0009401">
    <property type="term" value="P:phosphoenolpyruvate-dependent sugar phosphotransferase system"/>
    <property type="evidence" value="ECO:0007669"/>
    <property type="project" value="InterPro"/>
</dbReference>
<dbReference type="Pfam" id="PF00874">
    <property type="entry name" value="PRD"/>
    <property type="match status" value="1"/>
</dbReference>
<dbReference type="PROSITE" id="PS51099">
    <property type="entry name" value="PTS_EIIB_TYPE_2"/>
    <property type="match status" value="1"/>
</dbReference>
<keyword evidence="1" id="KW-0808">Transferase</keyword>
<dbReference type="InterPro" id="IPR036095">
    <property type="entry name" value="PTS_EIIB-like_sf"/>
</dbReference>
<dbReference type="PROSITE" id="PS51094">
    <property type="entry name" value="PTS_EIIA_TYPE_2"/>
    <property type="match status" value="1"/>
</dbReference>
<protein>
    <submittedName>
        <fullName evidence="9">Uncharacterized protein</fullName>
    </submittedName>
</protein>
<evidence type="ECO:0000259" key="7">
    <source>
        <dbReference type="PROSITE" id="PS51099"/>
    </source>
</evidence>
<dbReference type="InterPro" id="IPR007737">
    <property type="entry name" value="Mga_HTH"/>
</dbReference>
<keyword evidence="2" id="KW-0677">Repeat</keyword>
<dbReference type="CDD" id="cd05568">
    <property type="entry name" value="PTS_IIB_bgl_like"/>
    <property type="match status" value="1"/>
</dbReference>
<dbReference type="eggNOG" id="COG3711">
    <property type="taxonomic scope" value="Bacteria"/>
</dbReference>
<evidence type="ECO:0000313" key="10">
    <source>
        <dbReference type="Proteomes" id="UP000004322"/>
    </source>
</evidence>
<dbReference type="Gene3D" id="3.40.50.2300">
    <property type="match status" value="1"/>
</dbReference>
<dbReference type="InterPro" id="IPR013011">
    <property type="entry name" value="PTS_EIIB_2"/>
</dbReference>
<evidence type="ECO:0000256" key="4">
    <source>
        <dbReference type="ARBA" id="ARBA00023159"/>
    </source>
</evidence>
<evidence type="ECO:0000256" key="5">
    <source>
        <dbReference type="ARBA" id="ARBA00023163"/>
    </source>
</evidence>
<dbReference type="InterPro" id="IPR016152">
    <property type="entry name" value="PTrfase/Anion_transptr"/>
</dbReference>
<dbReference type="Gene3D" id="1.10.10.10">
    <property type="entry name" value="Winged helix-like DNA-binding domain superfamily/Winged helix DNA-binding domain"/>
    <property type="match status" value="1"/>
</dbReference>
<dbReference type="SUPFAM" id="SSF52794">
    <property type="entry name" value="PTS system IIB component-like"/>
    <property type="match status" value="1"/>
</dbReference>
<dbReference type="OrthoDB" id="3239954at2"/>
<organism evidence="9 10">
    <name type="scientific">Streptococcus criceti HS-6</name>
    <dbReference type="NCBI Taxonomy" id="873449"/>
    <lineage>
        <taxon>Bacteria</taxon>
        <taxon>Bacillati</taxon>
        <taxon>Bacillota</taxon>
        <taxon>Bacilli</taxon>
        <taxon>Lactobacillales</taxon>
        <taxon>Streptococcaceae</taxon>
        <taxon>Streptococcus</taxon>
    </lineage>
</organism>
<evidence type="ECO:0000259" key="8">
    <source>
        <dbReference type="PROSITE" id="PS51372"/>
    </source>
</evidence>
<dbReference type="InterPro" id="IPR002178">
    <property type="entry name" value="PTS_EIIA_type-2_dom"/>
</dbReference>
<dbReference type="Pfam" id="PF05043">
    <property type="entry name" value="Mga"/>
    <property type="match status" value="1"/>
</dbReference>
<dbReference type="GO" id="GO:0006355">
    <property type="term" value="P:regulation of DNA-templated transcription"/>
    <property type="evidence" value="ECO:0007669"/>
    <property type="project" value="InterPro"/>
</dbReference>
<dbReference type="InterPro" id="IPR036634">
    <property type="entry name" value="PRD_sf"/>
</dbReference>
<evidence type="ECO:0000259" key="6">
    <source>
        <dbReference type="PROSITE" id="PS51094"/>
    </source>
</evidence>
<keyword evidence="5" id="KW-0804">Transcription</keyword>
<dbReference type="Pfam" id="PF08279">
    <property type="entry name" value="HTH_11"/>
    <property type="match status" value="1"/>
</dbReference>
<dbReference type="RefSeq" id="WP_004226129.1">
    <property type="nucleotide sequence ID" value="NZ_AEUV02000002.1"/>
</dbReference>
<reference evidence="9" key="1">
    <citation type="submission" date="2011-07" db="EMBL/GenBank/DDBJ databases">
        <authorList>
            <person name="Stanhope M.J."/>
            <person name="Durkin A.S."/>
            <person name="Hostetler J."/>
            <person name="Kim M."/>
            <person name="Radune D."/>
            <person name="Singh I."/>
            <person name="Town C.D."/>
        </authorList>
    </citation>
    <scope>NUCLEOTIDE SEQUENCE [LARGE SCALE GENOMIC DNA]</scope>
    <source>
        <strain evidence="9">HS-6</strain>
    </source>
</reference>
<dbReference type="InterPro" id="IPR036388">
    <property type="entry name" value="WH-like_DNA-bd_sf"/>
</dbReference>
<proteinExistence type="predicted"/>
<feature type="domain" description="PTS EIIB type-2" evidence="7">
    <location>
        <begin position="401"/>
        <end position="490"/>
    </location>
</feature>
<gene>
    <name evidence="9" type="ORF">STRCR_2240</name>
</gene>
<feature type="domain" description="PTS EIIA type-2" evidence="6">
    <location>
        <begin position="511"/>
        <end position="649"/>
    </location>
</feature>
<dbReference type="CDD" id="cd00211">
    <property type="entry name" value="PTS_IIA_fru"/>
    <property type="match status" value="1"/>
</dbReference>
<evidence type="ECO:0000256" key="3">
    <source>
        <dbReference type="ARBA" id="ARBA00023015"/>
    </source>
</evidence>
<accession>G5JSW9</accession>
<dbReference type="PANTHER" id="PTHR30185">
    <property type="entry name" value="CRYPTIC BETA-GLUCOSIDE BGL OPERON ANTITERMINATOR"/>
    <property type="match status" value="1"/>
</dbReference>
<comment type="caution">
    <text evidence="9">The sequence shown here is derived from an EMBL/GenBank/DDBJ whole genome shotgun (WGS) entry which is preliminary data.</text>
</comment>
<sequence length="649" mass="74992">MNIRQVETLRYLLSIEDYITASDLSARYGISTKTIYTDIAVINDELSPFGIEIEKRPRRGIRLVVEPKKMELLAHYIESSRLTQSEEASQFQRECDFLKKVILYSEKVEIADWSISHFVSEASTRRDIEKLEKKIAKYNLGFVKRNGEISLKYVNEEDVRKFLRNYLIQHFDLENRESRLSCLERFFDSELVENIDHYINDSESKYQFMINDSYRVYLILDLLISSCRYKSGHHMLQEEPKFLIKNLCQYEVYIIAGDLLSKVTDIPIQMLESSEIRSICLTILSVGYEAKPQSYMEVSETVKQFIDKVSQLSGVDFTKDEHLLRTLENHIQPMIFRLRNDINIKNQITEEIKSKYSALYNIVWLASRIISKQYAIKIIDAEIAFLTIYFEIAVEKISKPLNIYIICPHGLATSELIINSVKKLVSGFDRLISVDWRKLKQSAIEDADLIISSVELGEMPKPYILVSPIVTDIEREEIQKAYNKLTETNRSSLASYLSVQNREDVSKKIILDLLNNNVIIQQSCKTVEEAIKKMIHLAFPQKQAARSILKSVLSREKLGSTSVYTGVALPHADPSVVKNSHLVTMTLDKPMKWGQNLVSVIILIAISEDDEQVYKNALISLYSRISNVQYIDKLKSSKSKEEFAKRLFE</sequence>
<dbReference type="PROSITE" id="PS51372">
    <property type="entry name" value="PRD_2"/>
    <property type="match status" value="1"/>
</dbReference>
<dbReference type="Gene3D" id="1.10.1790.10">
    <property type="entry name" value="PRD domain"/>
    <property type="match status" value="1"/>
</dbReference>
<dbReference type="AlphaFoldDB" id="G5JSW9"/>
<dbReference type="EMBL" id="AEUV02000002">
    <property type="protein sequence ID" value="EHI73752.1"/>
    <property type="molecule type" value="Genomic_DNA"/>
</dbReference>
<dbReference type="InterPro" id="IPR011608">
    <property type="entry name" value="PRD"/>
</dbReference>
<dbReference type="PANTHER" id="PTHR30185:SF18">
    <property type="entry name" value="TRANSCRIPTIONAL REGULATOR MTLR"/>
    <property type="match status" value="1"/>
</dbReference>
<dbReference type="InterPro" id="IPR013196">
    <property type="entry name" value="HTH_11"/>
</dbReference>
<dbReference type="STRING" id="873449.STRCR_2240"/>
<keyword evidence="4" id="KW-0010">Activator</keyword>
<dbReference type="SUPFAM" id="SSF63520">
    <property type="entry name" value="PTS-regulatory domain, PRD"/>
    <property type="match status" value="1"/>
</dbReference>
<feature type="domain" description="PRD" evidence="8">
    <location>
        <begin position="293"/>
        <end position="400"/>
    </location>
</feature>
<dbReference type="Pfam" id="PF00359">
    <property type="entry name" value="PTS_EIIA_2"/>
    <property type="match status" value="1"/>
</dbReference>